<evidence type="ECO:0000313" key="1">
    <source>
        <dbReference type="EMBL" id="MBK7676959.1"/>
    </source>
</evidence>
<dbReference type="AlphaFoldDB" id="A0A935UIP5"/>
<evidence type="ECO:0000313" key="2">
    <source>
        <dbReference type="Proteomes" id="UP000697998"/>
    </source>
</evidence>
<sequence length="112" mass="12301">MTTALENRLKRLEKAAIPPGDSIDLICIRLVSPGGRGEIIRADLGDGILERRADEAEDTFIERSKVAALAASPQRPRRIILHPNRLTSGRSNVAWHDWKTCCCRSPGNPSAC</sequence>
<dbReference type="Proteomes" id="UP000697998">
    <property type="component" value="Unassembled WGS sequence"/>
</dbReference>
<name>A0A935UIP5_9PROT</name>
<comment type="caution">
    <text evidence="1">The sequence shown here is derived from an EMBL/GenBank/DDBJ whole genome shotgun (WGS) entry which is preliminary data.</text>
</comment>
<organism evidence="1 2">
    <name type="scientific">Candidatus Accumulibacter proximus</name>
    <dbReference type="NCBI Taxonomy" id="2954385"/>
    <lineage>
        <taxon>Bacteria</taxon>
        <taxon>Pseudomonadati</taxon>
        <taxon>Pseudomonadota</taxon>
        <taxon>Betaproteobacteria</taxon>
        <taxon>Candidatus Accumulibacter</taxon>
    </lineage>
</organism>
<protein>
    <submittedName>
        <fullName evidence="1">Uncharacterized protein</fullName>
    </submittedName>
</protein>
<proteinExistence type="predicted"/>
<gene>
    <name evidence="1" type="ORF">IPJ27_20610</name>
</gene>
<dbReference type="EMBL" id="JADJMH010000029">
    <property type="protein sequence ID" value="MBK7676959.1"/>
    <property type="molecule type" value="Genomic_DNA"/>
</dbReference>
<reference evidence="1 2" key="1">
    <citation type="submission" date="2020-10" db="EMBL/GenBank/DDBJ databases">
        <title>Connecting structure to function with the recovery of over 1000 high-quality activated sludge metagenome-assembled genomes encoding full-length rRNA genes using long-read sequencing.</title>
        <authorList>
            <person name="Singleton C.M."/>
            <person name="Petriglieri F."/>
            <person name="Kristensen J.M."/>
            <person name="Kirkegaard R.H."/>
            <person name="Michaelsen T.Y."/>
            <person name="Andersen M.H."/>
            <person name="Karst S.M."/>
            <person name="Dueholm M.S."/>
            <person name="Nielsen P.H."/>
            <person name="Albertsen M."/>
        </authorList>
    </citation>
    <scope>NUCLEOTIDE SEQUENCE [LARGE SCALE GENOMIC DNA]</scope>
    <source>
        <strain evidence="1">EsbW_18-Q3-R4-48_BATAC.285</strain>
    </source>
</reference>
<accession>A0A935UIP5</accession>